<evidence type="ECO:0000256" key="1">
    <source>
        <dbReference type="ARBA" id="ARBA00023239"/>
    </source>
</evidence>
<sequence length="336" mass="35686">MYVEVVALPTLRSGVVDVHAHWLPRELLGLPPGNPLGGMNDRDGALFLGDVPLSFPTAAMTDIDAIVADTRKAGLGARAVSAPPFAFPVHAPSEADDYVAAYNERLADAVSHPDGTLVGLGLVRLDDVAAARRELTRLAGADGVAGIAVPPVVDGRSYDRGVLREVLGVAAGLGQSVLVHPMQLPRPEWDHHYLVNLIGNPVETTTAVASVVLGGVLEELPGLRICFVHGGGCAPSLIGRWGHGWRSREDVHRGSTRPPAESFEQLYFDTVTHDPQVLTLLRSHASPDRIVCGSDYPFDMAQPDPVGFLLGHGIDAATLEANGRRFLGMKAADGRR</sequence>
<dbReference type="PANTHER" id="PTHR21240">
    <property type="entry name" value="2-AMINO-3-CARBOXYLMUCONATE-6-SEMIALDEHYDE DECARBOXYLASE"/>
    <property type="match status" value="1"/>
</dbReference>
<evidence type="ECO:0000313" key="3">
    <source>
        <dbReference type="EMBL" id="MDT0542221.1"/>
    </source>
</evidence>
<evidence type="ECO:0000259" key="2">
    <source>
        <dbReference type="Pfam" id="PF04909"/>
    </source>
</evidence>
<dbReference type="RefSeq" id="WP_311722572.1">
    <property type="nucleotide sequence ID" value="NZ_JAVRFD010000002.1"/>
</dbReference>
<keyword evidence="4" id="KW-1185">Reference proteome</keyword>
<dbReference type="InterPro" id="IPR032465">
    <property type="entry name" value="ACMSD"/>
</dbReference>
<comment type="caution">
    <text evidence="3">The sequence shown here is derived from an EMBL/GenBank/DDBJ whole genome shotgun (WGS) entry which is preliminary data.</text>
</comment>
<reference evidence="3" key="1">
    <citation type="submission" date="2024-05" db="EMBL/GenBank/DDBJ databases">
        <title>30 novel species of actinomycetes from the DSMZ collection.</title>
        <authorList>
            <person name="Nouioui I."/>
        </authorList>
    </citation>
    <scope>NUCLEOTIDE SEQUENCE</scope>
    <source>
        <strain evidence="3">DSM 41529</strain>
    </source>
</reference>
<dbReference type="Proteomes" id="UP001180754">
    <property type="component" value="Unassembled WGS sequence"/>
</dbReference>
<dbReference type="EMBL" id="JAVRFD010000002">
    <property type="protein sequence ID" value="MDT0542221.1"/>
    <property type="molecule type" value="Genomic_DNA"/>
</dbReference>
<dbReference type="Pfam" id="PF04909">
    <property type="entry name" value="Amidohydro_2"/>
    <property type="match status" value="1"/>
</dbReference>
<accession>A0ABU2X8H9</accession>
<proteinExistence type="predicted"/>
<name>A0ABU2X8H9_9ACTN</name>
<organism evidence="3 4">
    <name type="scientific">Streptomyces lonegramiae</name>
    <dbReference type="NCBI Taxonomy" id="3075524"/>
    <lineage>
        <taxon>Bacteria</taxon>
        <taxon>Bacillati</taxon>
        <taxon>Actinomycetota</taxon>
        <taxon>Actinomycetes</taxon>
        <taxon>Kitasatosporales</taxon>
        <taxon>Streptomycetaceae</taxon>
        <taxon>Streptomyces</taxon>
    </lineage>
</organism>
<evidence type="ECO:0000313" key="4">
    <source>
        <dbReference type="Proteomes" id="UP001180754"/>
    </source>
</evidence>
<gene>
    <name evidence="3" type="ORF">RND15_05740</name>
</gene>
<dbReference type="InterPro" id="IPR032466">
    <property type="entry name" value="Metal_Hydrolase"/>
</dbReference>
<dbReference type="Gene3D" id="3.20.20.140">
    <property type="entry name" value="Metal-dependent hydrolases"/>
    <property type="match status" value="1"/>
</dbReference>
<dbReference type="SUPFAM" id="SSF51556">
    <property type="entry name" value="Metallo-dependent hydrolases"/>
    <property type="match status" value="1"/>
</dbReference>
<feature type="domain" description="Amidohydrolase-related" evidence="2">
    <location>
        <begin position="16"/>
        <end position="311"/>
    </location>
</feature>
<dbReference type="InterPro" id="IPR006680">
    <property type="entry name" value="Amidohydro-rel"/>
</dbReference>
<keyword evidence="1" id="KW-0456">Lyase</keyword>
<protein>
    <submittedName>
        <fullName evidence="3">Amidohydrolase family protein</fullName>
    </submittedName>
</protein>
<dbReference type="PANTHER" id="PTHR21240:SF28">
    <property type="entry name" value="ISO-OROTATE DECARBOXYLASE (EUROFUNG)"/>
    <property type="match status" value="1"/>
</dbReference>